<dbReference type="EMBL" id="JAGFBS010000004">
    <property type="protein sequence ID" value="KAG6379979.1"/>
    <property type="molecule type" value="Genomic_DNA"/>
</dbReference>
<protein>
    <submittedName>
        <fullName evidence="2">Uncharacterized protein</fullName>
    </submittedName>
</protein>
<evidence type="ECO:0000313" key="2">
    <source>
        <dbReference type="EMBL" id="KAG6379979.1"/>
    </source>
</evidence>
<organism evidence="2 3">
    <name type="scientific">Boletus reticuloceps</name>
    <dbReference type="NCBI Taxonomy" id="495285"/>
    <lineage>
        <taxon>Eukaryota</taxon>
        <taxon>Fungi</taxon>
        <taxon>Dikarya</taxon>
        <taxon>Basidiomycota</taxon>
        <taxon>Agaricomycotina</taxon>
        <taxon>Agaricomycetes</taxon>
        <taxon>Agaricomycetidae</taxon>
        <taxon>Boletales</taxon>
        <taxon>Boletineae</taxon>
        <taxon>Boletaceae</taxon>
        <taxon>Boletoideae</taxon>
        <taxon>Boletus</taxon>
    </lineage>
</organism>
<reference evidence="2" key="1">
    <citation type="submission" date="2021-03" db="EMBL/GenBank/DDBJ databases">
        <title>Evolutionary innovations through gain and loss of genes in the ectomycorrhizal Boletales.</title>
        <authorList>
            <person name="Wu G."/>
            <person name="Miyauchi S."/>
            <person name="Morin E."/>
            <person name="Yang Z.-L."/>
            <person name="Xu J."/>
            <person name="Martin F.M."/>
        </authorList>
    </citation>
    <scope>NUCLEOTIDE SEQUENCE</scope>
    <source>
        <strain evidence="2">BR01</strain>
    </source>
</reference>
<name>A0A8I2YXT6_9AGAM</name>
<evidence type="ECO:0000313" key="3">
    <source>
        <dbReference type="Proteomes" id="UP000683000"/>
    </source>
</evidence>
<evidence type="ECO:0000256" key="1">
    <source>
        <dbReference type="SAM" id="MobiDB-lite"/>
    </source>
</evidence>
<comment type="caution">
    <text evidence="2">The sequence shown here is derived from an EMBL/GenBank/DDBJ whole genome shotgun (WGS) entry which is preliminary data.</text>
</comment>
<dbReference type="InterPro" id="IPR012337">
    <property type="entry name" value="RNaseH-like_sf"/>
</dbReference>
<dbReference type="Proteomes" id="UP000683000">
    <property type="component" value="Unassembled WGS sequence"/>
</dbReference>
<feature type="region of interest" description="Disordered" evidence="1">
    <location>
        <begin position="307"/>
        <end position="340"/>
    </location>
</feature>
<proteinExistence type="predicted"/>
<dbReference type="AlphaFoldDB" id="A0A8I2YXT6"/>
<gene>
    <name evidence="2" type="ORF">JVT61DRAFT_10553</name>
</gene>
<dbReference type="OrthoDB" id="3236755at2759"/>
<keyword evidence="3" id="KW-1185">Reference proteome</keyword>
<accession>A0A8I2YXT6</accession>
<dbReference type="SUPFAM" id="SSF53098">
    <property type="entry name" value="Ribonuclease H-like"/>
    <property type="match status" value="1"/>
</dbReference>
<sequence length="430" mass="48541">MNDQLMGMGRMALEFDLAKLNGCIGPFAKAIECLEAVHATPDHVTMYWLGITAQLDHVFKHNSLRLDPSTIDDIRAIMNARFDELIENSPNDLYITAFFLNPEYRDAPIYATGSLNPLDIPPIVIATHKGSNVGPSIKSPKDIILKRVGLSLQRMLKAGYGDAYDEGKHKNPAVVMRERNPLLANIHPRHALKDLRTQIRAYVNGIDPFNCKLRSTDTTCDWWVALQQDELANALAIKIFSVLPTSMNDERTMSTITWLNSAKRNRQEISTLRDHIQIRQWYRYNPQLKSPRLKPFVKWQDVEVPTVLGKRPAPDSEDDDETAQPPAMPPNERTTESDAMEDQTIDSVLWLDSGKVGLDPAVRVAERKKFTLGGMEDTLNIKSAYIRDFLDDAPAPIATVVTEKFPNQNVRVMQAPLTIPEASEWDSWDV</sequence>